<dbReference type="SUPFAM" id="SSF53850">
    <property type="entry name" value="Periplasmic binding protein-like II"/>
    <property type="match status" value="1"/>
</dbReference>
<proteinExistence type="inferred from homology"/>
<protein>
    <submittedName>
        <fullName evidence="6">LysR family transcriptional regulator</fullName>
    </submittedName>
</protein>
<evidence type="ECO:0000259" key="5">
    <source>
        <dbReference type="PROSITE" id="PS50931"/>
    </source>
</evidence>
<dbReference type="RefSeq" id="WP_201810182.1">
    <property type="nucleotide sequence ID" value="NZ_JAERRI010000024.1"/>
</dbReference>
<comment type="similarity">
    <text evidence="1">Belongs to the LysR transcriptional regulatory family.</text>
</comment>
<reference evidence="6 7" key="1">
    <citation type="submission" date="2021-01" db="EMBL/GenBank/DDBJ databases">
        <title>WGS of actinomycetes isolated from Thailand.</title>
        <authorList>
            <person name="Thawai C."/>
        </authorList>
    </citation>
    <scope>NUCLEOTIDE SEQUENCE [LARGE SCALE GENOMIC DNA]</scope>
    <source>
        <strain evidence="6 7">CH9-7</strain>
    </source>
</reference>
<dbReference type="Pfam" id="PF00126">
    <property type="entry name" value="HTH_1"/>
    <property type="match status" value="1"/>
</dbReference>
<accession>A0ABS1N1M9</accession>
<dbReference type="Pfam" id="PF03466">
    <property type="entry name" value="LysR_substrate"/>
    <property type="match status" value="1"/>
</dbReference>
<evidence type="ECO:0000256" key="4">
    <source>
        <dbReference type="ARBA" id="ARBA00023163"/>
    </source>
</evidence>
<dbReference type="Gene3D" id="1.10.10.10">
    <property type="entry name" value="Winged helix-like DNA-binding domain superfamily/Winged helix DNA-binding domain"/>
    <property type="match status" value="1"/>
</dbReference>
<dbReference type="InterPro" id="IPR000847">
    <property type="entry name" value="LysR_HTH_N"/>
</dbReference>
<evidence type="ECO:0000313" key="6">
    <source>
        <dbReference type="EMBL" id="MBL1093981.1"/>
    </source>
</evidence>
<keyword evidence="2" id="KW-0805">Transcription regulation</keyword>
<dbReference type="InterPro" id="IPR036390">
    <property type="entry name" value="WH_DNA-bd_sf"/>
</dbReference>
<dbReference type="InterPro" id="IPR036388">
    <property type="entry name" value="WH-like_DNA-bd_sf"/>
</dbReference>
<keyword evidence="3" id="KW-0238">DNA-binding</keyword>
<evidence type="ECO:0000256" key="3">
    <source>
        <dbReference type="ARBA" id="ARBA00023125"/>
    </source>
</evidence>
<evidence type="ECO:0000256" key="1">
    <source>
        <dbReference type="ARBA" id="ARBA00009437"/>
    </source>
</evidence>
<dbReference type="PANTHER" id="PTHR30419:SF8">
    <property type="entry name" value="NITROGEN ASSIMILATION TRANSCRIPTIONAL ACTIVATOR-RELATED"/>
    <property type="match status" value="1"/>
</dbReference>
<name>A0ABS1N1M9_9ACTN</name>
<dbReference type="SUPFAM" id="SSF46785">
    <property type="entry name" value="Winged helix' DNA-binding domain"/>
    <property type="match status" value="1"/>
</dbReference>
<dbReference type="EMBL" id="JAERRI010000024">
    <property type="protein sequence ID" value="MBL1093981.1"/>
    <property type="molecule type" value="Genomic_DNA"/>
</dbReference>
<evidence type="ECO:0000313" key="7">
    <source>
        <dbReference type="Proteomes" id="UP000629371"/>
    </source>
</evidence>
<dbReference type="PRINTS" id="PR00039">
    <property type="entry name" value="HTHLYSR"/>
</dbReference>
<dbReference type="InterPro" id="IPR050950">
    <property type="entry name" value="HTH-type_LysR_regulators"/>
</dbReference>
<dbReference type="Gene3D" id="3.40.190.290">
    <property type="match status" value="1"/>
</dbReference>
<dbReference type="InterPro" id="IPR005119">
    <property type="entry name" value="LysR_subst-bd"/>
</dbReference>
<organism evidence="6 7">
    <name type="scientific">Streptomyces siderophoricus</name>
    <dbReference type="NCBI Taxonomy" id="2802281"/>
    <lineage>
        <taxon>Bacteria</taxon>
        <taxon>Bacillati</taxon>
        <taxon>Actinomycetota</taxon>
        <taxon>Actinomycetes</taxon>
        <taxon>Kitasatosporales</taxon>
        <taxon>Streptomycetaceae</taxon>
        <taxon>Streptomyces</taxon>
    </lineage>
</organism>
<keyword evidence="4" id="KW-0804">Transcription</keyword>
<comment type="caution">
    <text evidence="6">The sequence shown here is derived from an EMBL/GenBank/DDBJ whole genome shotgun (WGS) entry which is preliminary data.</text>
</comment>
<dbReference type="PANTHER" id="PTHR30419">
    <property type="entry name" value="HTH-TYPE TRANSCRIPTIONAL REGULATOR YBHD"/>
    <property type="match status" value="1"/>
</dbReference>
<gene>
    <name evidence="6" type="ORF">JK360_32495</name>
</gene>
<dbReference type="PROSITE" id="PS50931">
    <property type="entry name" value="HTH_LYSR"/>
    <property type="match status" value="1"/>
</dbReference>
<sequence>MDLAPGLRYFLEVARTGSITQASAQLHVAASAISRQIARLEHEVGVPLFERRPRGMVLSEAGEVLAAHARRSQRESEQVLADLRGLGTLRCSTVRVASSQGFARGFLPEVMVGFRESHPGVHFHLHVTTPGDATRRVRDGDADLAVTYSLAPEEGVKVEHALRQPILALVPVGHPLAGRAELWISDLLPYPLGLTEQTTTMRQLFDICASLEDLDFQPAFVSNDSSALHSFARLHGGIILSGPLTLQGSGIDENVVAIPLRNPELAERSVQIQSMARRVLPVAVQTFLTYLRERMGGRKTADDG</sequence>
<dbReference type="Proteomes" id="UP000629371">
    <property type="component" value="Unassembled WGS sequence"/>
</dbReference>
<evidence type="ECO:0000256" key="2">
    <source>
        <dbReference type="ARBA" id="ARBA00023015"/>
    </source>
</evidence>
<feature type="domain" description="HTH lysR-type" evidence="5">
    <location>
        <begin position="1"/>
        <end position="59"/>
    </location>
</feature>
<keyword evidence="7" id="KW-1185">Reference proteome</keyword>